<name>A0A0B5H623_9THEM</name>
<dbReference type="PROSITE" id="PS50893">
    <property type="entry name" value="ABC_TRANSPORTER_2"/>
    <property type="match status" value="1"/>
</dbReference>
<dbReference type="InterPro" id="IPR017871">
    <property type="entry name" value="ABC_transporter-like_CS"/>
</dbReference>
<dbReference type="GO" id="GO:0005524">
    <property type="term" value="F:ATP binding"/>
    <property type="evidence" value="ECO:0007669"/>
    <property type="project" value="UniProtKB-KW"/>
</dbReference>
<dbReference type="InterPro" id="IPR003593">
    <property type="entry name" value="AAA+_ATPase"/>
</dbReference>
<dbReference type="FunFam" id="3.40.50.300:FF:001209">
    <property type="entry name" value="ABC transporter, ATP-binding protein"/>
    <property type="match status" value="1"/>
</dbReference>
<dbReference type="PANTHER" id="PTHR43423">
    <property type="entry name" value="ABC TRANSPORTER I FAMILY MEMBER 17"/>
    <property type="match status" value="1"/>
</dbReference>
<reference evidence="5" key="1">
    <citation type="journal article" date="2014" name="ISME J.">
        <title>Evidence for extensive gene flow and Thermotoga subpopulations in subsurface and marine environments.</title>
        <authorList>
            <person name="Nesbo C.L."/>
            <person name="S Swithers K."/>
            <person name="Dahle H."/>
            <person name="Haverkamp T.H."/>
            <person name="Birkeland N.K."/>
            <person name="Sokolova T."/>
            <person name="Kublanov I."/>
            <person name="Zhaxybayeva O."/>
        </authorList>
    </citation>
    <scope>NUCLEOTIDE SEQUENCE</scope>
    <source>
        <strain evidence="5">TBXY761</strain>
    </source>
</reference>
<dbReference type="AlphaFoldDB" id="A0A0B5H623"/>
<dbReference type="InterPro" id="IPR027417">
    <property type="entry name" value="P-loop_NTPase"/>
</dbReference>
<keyword evidence="1" id="KW-0813">Transport</keyword>
<proteinExistence type="predicted"/>
<evidence type="ECO:0000313" key="5">
    <source>
        <dbReference type="EMBL" id="AJF34531.1"/>
    </source>
</evidence>
<dbReference type="SUPFAM" id="SSF52540">
    <property type="entry name" value="P-loop containing nucleoside triphosphate hydrolases"/>
    <property type="match status" value="1"/>
</dbReference>
<evidence type="ECO:0000259" key="4">
    <source>
        <dbReference type="PROSITE" id="PS50893"/>
    </source>
</evidence>
<evidence type="ECO:0000256" key="2">
    <source>
        <dbReference type="ARBA" id="ARBA00022741"/>
    </source>
</evidence>
<dbReference type="Gene3D" id="3.40.50.300">
    <property type="entry name" value="P-loop containing nucleotide triphosphate hydrolases"/>
    <property type="match status" value="1"/>
</dbReference>
<dbReference type="PROSITE" id="PS00211">
    <property type="entry name" value="ABC_TRANSPORTER_1"/>
    <property type="match status" value="1"/>
</dbReference>
<dbReference type="Pfam" id="PF00005">
    <property type="entry name" value="ABC_tran"/>
    <property type="match status" value="1"/>
</dbReference>
<protein>
    <submittedName>
        <fullName evidence="5">ABC transporter ATP-binding protein</fullName>
    </submittedName>
</protein>
<dbReference type="InterPro" id="IPR003439">
    <property type="entry name" value="ABC_transporter-like_ATP-bd"/>
</dbReference>
<dbReference type="SMART" id="SM00382">
    <property type="entry name" value="AAA"/>
    <property type="match status" value="1"/>
</dbReference>
<dbReference type="GO" id="GO:0016887">
    <property type="term" value="F:ATP hydrolysis activity"/>
    <property type="evidence" value="ECO:0007669"/>
    <property type="project" value="InterPro"/>
</dbReference>
<evidence type="ECO:0000256" key="3">
    <source>
        <dbReference type="ARBA" id="ARBA00022840"/>
    </source>
</evidence>
<keyword evidence="2" id="KW-0547">Nucleotide-binding</keyword>
<dbReference type="PANTHER" id="PTHR43423:SF1">
    <property type="entry name" value="ABC TRANSPORTER I FAMILY MEMBER 17"/>
    <property type="match status" value="1"/>
</dbReference>
<sequence length="222" mass="25180">MYYSNTSRNIQGEEKIVFVLKNVKYKDILNIEELRIPARKITVITGKSGTGKTTLLKMLNKLISPDSGEIFFKGTPLTEIDSVELRRKVVMLPQFPVVFPGNVKENLLMGLKFSGKKIPHDEELRKILKFVMLEKDLNDDPEKFSGGEKQRLALARVLLMDPEVLLLDEPTSSLDEKTGIEIIKKVSNFAKSRGKTLVMVTHNPELRKFADVLIELKNGRVL</sequence>
<feature type="domain" description="ABC transporter" evidence="4">
    <location>
        <begin position="14"/>
        <end position="222"/>
    </location>
</feature>
<keyword evidence="3 5" id="KW-0067">ATP-binding</keyword>
<dbReference type="EMBL" id="KP239990">
    <property type="protein sequence ID" value="AJF34531.1"/>
    <property type="molecule type" value="Genomic_DNA"/>
</dbReference>
<evidence type="ECO:0000256" key="1">
    <source>
        <dbReference type="ARBA" id="ARBA00022448"/>
    </source>
</evidence>
<organism evidence="5">
    <name type="scientific">Thermotoga sp. TBXY761</name>
    <dbReference type="NCBI Taxonomy" id="1244084"/>
    <lineage>
        <taxon>Bacteria</taxon>
        <taxon>Thermotogati</taxon>
        <taxon>Thermotogota</taxon>
        <taxon>Thermotogae</taxon>
        <taxon>Thermotogales</taxon>
        <taxon>Thermotogaceae</taxon>
        <taxon>Thermotoga</taxon>
    </lineage>
</organism>
<accession>A0A0B5H623</accession>